<dbReference type="PANTHER" id="PTHR33876:SF4">
    <property type="entry name" value="CHLOROPLAST PROTEIN FOR GROWTH AND FERTILITY 2"/>
    <property type="match status" value="1"/>
</dbReference>
<gene>
    <name evidence="2" type="ORF">METZ01_LOCUS254417</name>
</gene>
<dbReference type="PANTHER" id="PTHR33876">
    <property type="entry name" value="UNNAMED PRODUCT"/>
    <property type="match status" value="1"/>
</dbReference>
<keyword evidence="1" id="KW-0812">Transmembrane</keyword>
<evidence type="ECO:0000313" key="2">
    <source>
        <dbReference type="EMBL" id="SVC01563.1"/>
    </source>
</evidence>
<accession>A0A382IRR3</accession>
<reference evidence="2" key="1">
    <citation type="submission" date="2018-05" db="EMBL/GenBank/DDBJ databases">
        <authorList>
            <person name="Lanie J.A."/>
            <person name="Ng W.-L."/>
            <person name="Kazmierczak K.M."/>
            <person name="Andrzejewski T.M."/>
            <person name="Davidsen T.M."/>
            <person name="Wayne K.J."/>
            <person name="Tettelin H."/>
            <person name="Glass J.I."/>
            <person name="Rusch D."/>
            <person name="Podicherti R."/>
            <person name="Tsui H.-C.T."/>
            <person name="Winkler M.E."/>
        </authorList>
    </citation>
    <scope>NUCLEOTIDE SEQUENCE</scope>
</reference>
<feature type="transmembrane region" description="Helical" evidence="1">
    <location>
        <begin position="49"/>
        <end position="72"/>
    </location>
</feature>
<protein>
    <recommendedName>
        <fullName evidence="3">Nickel/cobalt efflux system</fullName>
    </recommendedName>
</protein>
<proteinExistence type="predicted"/>
<sequence length="178" mass="19952">MENELIKFSGGFSAIIIGLLVGLRHSTDGDHIIAISTLSRDYRNVFKSMWIGVSWGLGHSTPLFILGIIVLLVKQSFIDFYMPIAGFFEFGVALMLILLGLNVFWKIHKGSFHSHTHEHEGSKHAHFHGSHNHTGSNFDEHYSKKHWFLPELIPFFRAKSYVIGVVHGLAGSAAVMLL</sequence>
<feature type="non-terminal residue" evidence="2">
    <location>
        <position position="178"/>
    </location>
</feature>
<dbReference type="EMBL" id="UINC01068727">
    <property type="protein sequence ID" value="SVC01563.1"/>
    <property type="molecule type" value="Genomic_DNA"/>
</dbReference>
<dbReference type="InterPro" id="IPR052776">
    <property type="entry name" value="Chloro_ReproSupport/MetalTrans"/>
</dbReference>
<feature type="transmembrane region" description="Helical" evidence="1">
    <location>
        <begin position="84"/>
        <end position="105"/>
    </location>
</feature>
<dbReference type="AlphaFoldDB" id="A0A382IRR3"/>
<evidence type="ECO:0008006" key="3">
    <source>
        <dbReference type="Google" id="ProtNLM"/>
    </source>
</evidence>
<keyword evidence="1" id="KW-0472">Membrane</keyword>
<feature type="transmembrane region" description="Helical" evidence="1">
    <location>
        <begin position="6"/>
        <end position="23"/>
    </location>
</feature>
<evidence type="ECO:0000256" key="1">
    <source>
        <dbReference type="SAM" id="Phobius"/>
    </source>
</evidence>
<name>A0A382IRR3_9ZZZZ</name>
<keyword evidence="1" id="KW-1133">Transmembrane helix</keyword>
<organism evidence="2">
    <name type="scientific">marine metagenome</name>
    <dbReference type="NCBI Taxonomy" id="408172"/>
    <lineage>
        <taxon>unclassified sequences</taxon>
        <taxon>metagenomes</taxon>
        <taxon>ecological metagenomes</taxon>
    </lineage>
</organism>